<reference evidence="2 3" key="1">
    <citation type="journal article" date="2007" name="Nat. Biotechnol.">
        <title>Complete genome sequence of the myxobacterium Sorangium cellulosum.</title>
        <authorList>
            <person name="Schneiker S."/>
            <person name="Perlova O."/>
            <person name="Kaiser O."/>
            <person name="Gerth K."/>
            <person name="Alici A."/>
            <person name="Altmeyer M.O."/>
            <person name="Bartels D."/>
            <person name="Bekel T."/>
            <person name="Beyer S."/>
            <person name="Bode E."/>
            <person name="Bode H.B."/>
            <person name="Bolten C.J."/>
            <person name="Choudhuri J.V."/>
            <person name="Doss S."/>
            <person name="Elnakady Y.A."/>
            <person name="Frank B."/>
            <person name="Gaigalat L."/>
            <person name="Goesmann A."/>
            <person name="Groeger C."/>
            <person name="Gross F."/>
            <person name="Jelsbak L."/>
            <person name="Jelsbak L."/>
            <person name="Kalinowski J."/>
            <person name="Kegler C."/>
            <person name="Knauber T."/>
            <person name="Konietzny S."/>
            <person name="Kopp M."/>
            <person name="Krause L."/>
            <person name="Krug D."/>
            <person name="Linke B."/>
            <person name="Mahmud T."/>
            <person name="Martinez-Arias R."/>
            <person name="McHardy A.C."/>
            <person name="Merai M."/>
            <person name="Meyer F."/>
            <person name="Mormann S."/>
            <person name="Munoz-Dorado J."/>
            <person name="Perez J."/>
            <person name="Pradella S."/>
            <person name="Rachid S."/>
            <person name="Raddatz G."/>
            <person name="Rosenau F."/>
            <person name="Rueckert C."/>
            <person name="Sasse F."/>
            <person name="Scharfe M."/>
            <person name="Schuster S.C."/>
            <person name="Suen G."/>
            <person name="Treuner-Lange A."/>
            <person name="Velicer G.J."/>
            <person name="Vorholter F.-J."/>
            <person name="Weissman K.J."/>
            <person name="Welch R.D."/>
            <person name="Wenzel S.C."/>
            <person name="Whitworth D.E."/>
            <person name="Wilhelm S."/>
            <person name="Wittmann C."/>
            <person name="Bloecker H."/>
            <person name="Puehler A."/>
            <person name="Mueller R."/>
        </authorList>
    </citation>
    <scope>NUCLEOTIDE SEQUENCE [LARGE SCALE GENOMIC DNA]</scope>
    <source>
        <strain evidence="3">So ce56</strain>
    </source>
</reference>
<accession>A9FD98</accession>
<evidence type="ECO:0000313" key="2">
    <source>
        <dbReference type="EMBL" id="CAN91741.1"/>
    </source>
</evidence>
<gene>
    <name evidence="2" type="ordered locus">sce1583</name>
</gene>
<keyword evidence="3" id="KW-1185">Reference proteome</keyword>
<dbReference type="HOGENOM" id="CLU_1097949_0_0_7"/>
<dbReference type="Proteomes" id="UP000002139">
    <property type="component" value="Chromosome"/>
</dbReference>
<dbReference type="EMBL" id="AM746676">
    <property type="protein sequence ID" value="CAN91741.1"/>
    <property type="molecule type" value="Genomic_DNA"/>
</dbReference>
<name>A9FD98_SORC5</name>
<dbReference type="KEGG" id="scl:sce1583"/>
<dbReference type="eggNOG" id="COG0515">
    <property type="taxonomic scope" value="Bacteria"/>
</dbReference>
<feature type="compositionally biased region" description="Polar residues" evidence="1">
    <location>
        <begin position="1"/>
        <end position="10"/>
    </location>
</feature>
<feature type="region of interest" description="Disordered" evidence="1">
    <location>
        <begin position="1"/>
        <end position="20"/>
    </location>
</feature>
<evidence type="ECO:0000313" key="3">
    <source>
        <dbReference type="Proteomes" id="UP000002139"/>
    </source>
</evidence>
<evidence type="ECO:0000256" key="1">
    <source>
        <dbReference type="SAM" id="MobiDB-lite"/>
    </source>
</evidence>
<protein>
    <submittedName>
        <fullName evidence="2">Uncharacterized protein</fullName>
    </submittedName>
</protein>
<proteinExistence type="predicted"/>
<organism evidence="2 3">
    <name type="scientific">Sorangium cellulosum (strain So ce56)</name>
    <name type="common">Polyangium cellulosum (strain So ce56)</name>
    <dbReference type="NCBI Taxonomy" id="448385"/>
    <lineage>
        <taxon>Bacteria</taxon>
        <taxon>Pseudomonadati</taxon>
        <taxon>Myxococcota</taxon>
        <taxon>Polyangia</taxon>
        <taxon>Polyangiales</taxon>
        <taxon>Polyangiaceae</taxon>
        <taxon>Sorangium</taxon>
    </lineage>
</organism>
<sequence>MSSTPQTKRTNAVAGVRRAQRDGAMLRGAVIPARSRRAPNSCSPDVIVRNLRRSGLSSAFPEDGMVPSTRSMDDEALAAQRIGTWRGDGDGPRDRRPDRRLCGVVDRALAFHKVERYPDAATMRTDVRAARAGRQPPYVVAAEERRIPAGPRFLFAEGAYLAKGGLRGRGASAAAGAAEPAVVVLDVSSAPPPVHHPCIVEVAPPILAAGEQRASLRPDVPARLEVRAAWRTTPVLGLRHIAAGQHGGQRERA</sequence>
<dbReference type="AlphaFoldDB" id="A9FD98"/>